<dbReference type="CDD" id="cd14014">
    <property type="entry name" value="STKc_PknB_like"/>
    <property type="match status" value="1"/>
</dbReference>
<evidence type="ECO:0000256" key="4">
    <source>
        <dbReference type="ARBA" id="ARBA00022840"/>
    </source>
</evidence>
<evidence type="ECO:0000256" key="2">
    <source>
        <dbReference type="ARBA" id="ARBA00022741"/>
    </source>
</evidence>
<evidence type="ECO:0000256" key="3">
    <source>
        <dbReference type="ARBA" id="ARBA00022777"/>
    </source>
</evidence>
<feature type="domain" description="Protein kinase" evidence="7">
    <location>
        <begin position="109"/>
        <end position="380"/>
    </location>
</feature>
<dbReference type="EMBL" id="CP053452">
    <property type="protein sequence ID" value="QJW92991.1"/>
    <property type="molecule type" value="Genomic_DNA"/>
</dbReference>
<evidence type="ECO:0000256" key="6">
    <source>
        <dbReference type="SAM" id="MobiDB-lite"/>
    </source>
</evidence>
<protein>
    <recommendedName>
        <fullName evidence="7">Protein kinase domain-containing protein</fullName>
    </recommendedName>
</protein>
<dbReference type="PANTHER" id="PTHR43289:SF6">
    <property type="entry name" value="SERINE_THREONINE-PROTEIN KINASE NEKL-3"/>
    <property type="match status" value="1"/>
</dbReference>
<dbReference type="InterPro" id="IPR000719">
    <property type="entry name" value="Prot_kinase_dom"/>
</dbReference>
<dbReference type="Proteomes" id="UP000503447">
    <property type="component" value="Chromosome"/>
</dbReference>
<proteinExistence type="predicted"/>
<dbReference type="InterPro" id="IPR032675">
    <property type="entry name" value="LRR_dom_sf"/>
</dbReference>
<dbReference type="GO" id="GO:0005524">
    <property type="term" value="F:ATP binding"/>
    <property type="evidence" value="ECO:0007669"/>
    <property type="project" value="UniProtKB-UniRule"/>
</dbReference>
<dbReference type="SUPFAM" id="SSF56112">
    <property type="entry name" value="Protein kinase-like (PK-like)"/>
    <property type="match status" value="1"/>
</dbReference>
<organism evidence="8 9">
    <name type="scientific">Frigoriglobus tundricola</name>
    <dbReference type="NCBI Taxonomy" id="2774151"/>
    <lineage>
        <taxon>Bacteria</taxon>
        <taxon>Pseudomonadati</taxon>
        <taxon>Planctomycetota</taxon>
        <taxon>Planctomycetia</taxon>
        <taxon>Gemmatales</taxon>
        <taxon>Gemmataceae</taxon>
        <taxon>Frigoriglobus</taxon>
    </lineage>
</organism>
<dbReference type="PANTHER" id="PTHR43289">
    <property type="entry name" value="MITOGEN-ACTIVATED PROTEIN KINASE KINASE KINASE 20-RELATED"/>
    <property type="match status" value="1"/>
</dbReference>
<dbReference type="Pfam" id="PF00069">
    <property type="entry name" value="Pkinase"/>
    <property type="match status" value="1"/>
</dbReference>
<dbReference type="Gene3D" id="1.10.510.10">
    <property type="entry name" value="Transferase(Phosphotransferase) domain 1"/>
    <property type="match status" value="1"/>
</dbReference>
<dbReference type="Gene3D" id="3.80.10.10">
    <property type="entry name" value="Ribonuclease Inhibitor"/>
    <property type="match status" value="1"/>
</dbReference>
<sequence length="696" mass="74157">MSPTDRTKADPCFPADEIRALLLGRGAGAAADRLARHISSCPRCAAVAEAIGLDSGIVSGLRRDALPPAPSDRELADVVARVGRIDRSSRAGGARGAPAADVPARLGPYRLYERLGTGGMGVVYRAEDTALHRFVAVKVVKGSADAGTRARFLSEARALAAVRHDNVVTVHYVGEEPTAAGAIPYLAMELLEGQTLRDWMATAPLPPIDWVVHVGRQIASGLAFAHSAGLVHRDVKPANLWLEAPQGWATRPPETRPTLAAVGRVKLLDFGLAHPPGVAAGAGAAGTLAYMSPNRRATRPLTRGRTCSGSAVCSTSCVRAGCHFPTGAGAGPGTATPRRAPVRSLNPAVPERLADLIERLLAADRADRPGSARAVELELADLDPHSAGPPTESGQSDATVIIRPGRRPRRSRRLVMLVALVVAGAVVAFARTTRTDTTHNPPADGFVPQPTAVTETTEPTITDQQKTLASSDVIDEEWCRALSTLPPQQQVNVVLRALGKSNPQFEWIKGSGWAEPDRVIRLTVNADTVSDLRPVRALTALTVLRCRGSAPGRGTLTDLSPLSELKLQELHCRNNPNLRDLSPIQLDHLGFVDASFTGLETLVGLSEAPLVTLKISGTPIRDLGPVRKMSKLKVLTCIDCPITDFEPLTAIRLRELNANVQVERDAAVLKRIHTLEKINDVPVAEFWKSLPPTTPN</sequence>
<feature type="compositionally biased region" description="Low complexity" evidence="6">
    <location>
        <begin position="447"/>
        <end position="459"/>
    </location>
</feature>
<keyword evidence="2 5" id="KW-0547">Nucleotide-binding</keyword>
<name>A0A6M5YI38_9BACT</name>
<dbReference type="GO" id="GO:0004674">
    <property type="term" value="F:protein serine/threonine kinase activity"/>
    <property type="evidence" value="ECO:0007669"/>
    <property type="project" value="TreeGrafter"/>
</dbReference>
<keyword evidence="9" id="KW-1185">Reference proteome</keyword>
<feature type="region of interest" description="Disordered" evidence="6">
    <location>
        <begin position="435"/>
        <end position="459"/>
    </location>
</feature>
<dbReference type="SMART" id="SM00220">
    <property type="entry name" value="S_TKc"/>
    <property type="match status" value="1"/>
</dbReference>
<dbReference type="KEGG" id="ftj:FTUN_0491"/>
<keyword evidence="4 5" id="KW-0067">ATP-binding</keyword>
<evidence type="ECO:0000256" key="1">
    <source>
        <dbReference type="ARBA" id="ARBA00022679"/>
    </source>
</evidence>
<evidence type="ECO:0000313" key="9">
    <source>
        <dbReference type="Proteomes" id="UP000503447"/>
    </source>
</evidence>
<gene>
    <name evidence="8" type="ORF">FTUN_0491</name>
</gene>
<feature type="binding site" evidence="5">
    <location>
        <position position="138"/>
    </location>
    <ligand>
        <name>ATP</name>
        <dbReference type="ChEBI" id="CHEBI:30616"/>
    </ligand>
</feature>
<dbReference type="AlphaFoldDB" id="A0A6M5YI38"/>
<reference evidence="9" key="1">
    <citation type="submission" date="2020-05" db="EMBL/GenBank/DDBJ databases">
        <title>Frigoriglobus tundricola gen. nov., sp. nov., a psychrotolerant cellulolytic planctomycete of the family Gemmataceae with two divergent copies of 16S rRNA gene.</title>
        <authorList>
            <person name="Kulichevskaya I.S."/>
            <person name="Ivanova A.A."/>
            <person name="Naumoff D.G."/>
            <person name="Beletsky A.V."/>
            <person name="Rijpstra W.I.C."/>
            <person name="Sinninghe Damste J.S."/>
            <person name="Mardanov A.V."/>
            <person name="Ravin N.V."/>
            <person name="Dedysh S.N."/>
        </authorList>
    </citation>
    <scope>NUCLEOTIDE SEQUENCE [LARGE SCALE GENOMIC DNA]</scope>
    <source>
        <strain evidence="9">PL17</strain>
    </source>
</reference>
<evidence type="ECO:0000313" key="8">
    <source>
        <dbReference type="EMBL" id="QJW92991.1"/>
    </source>
</evidence>
<keyword evidence="1" id="KW-0808">Transferase</keyword>
<evidence type="ECO:0000259" key="7">
    <source>
        <dbReference type="PROSITE" id="PS50011"/>
    </source>
</evidence>
<dbReference type="Gene3D" id="3.30.200.20">
    <property type="entry name" value="Phosphorylase Kinase, domain 1"/>
    <property type="match status" value="1"/>
</dbReference>
<evidence type="ECO:0000256" key="5">
    <source>
        <dbReference type="PROSITE-ProRule" id="PRU10141"/>
    </source>
</evidence>
<dbReference type="RefSeq" id="WP_171469283.1">
    <property type="nucleotide sequence ID" value="NZ_CP053452.2"/>
</dbReference>
<keyword evidence="3" id="KW-0418">Kinase</keyword>
<dbReference type="PROSITE" id="PS50011">
    <property type="entry name" value="PROTEIN_KINASE_DOM"/>
    <property type="match status" value="1"/>
</dbReference>
<dbReference type="InterPro" id="IPR017441">
    <property type="entry name" value="Protein_kinase_ATP_BS"/>
</dbReference>
<dbReference type="PROSITE" id="PS00107">
    <property type="entry name" value="PROTEIN_KINASE_ATP"/>
    <property type="match status" value="1"/>
</dbReference>
<dbReference type="InterPro" id="IPR011009">
    <property type="entry name" value="Kinase-like_dom_sf"/>
</dbReference>
<accession>A0A6M5YI38</accession>
<dbReference type="SUPFAM" id="SSF52058">
    <property type="entry name" value="L domain-like"/>
    <property type="match status" value="1"/>
</dbReference>